<dbReference type="SMART" id="SM00355">
    <property type="entry name" value="ZnF_C2H2"/>
    <property type="match status" value="21"/>
</dbReference>
<dbReference type="GO" id="GO:0045944">
    <property type="term" value="P:positive regulation of transcription by RNA polymerase II"/>
    <property type="evidence" value="ECO:0007669"/>
    <property type="project" value="TreeGrafter"/>
</dbReference>
<feature type="region of interest" description="Disordered" evidence="6">
    <location>
        <begin position="416"/>
        <end position="507"/>
    </location>
</feature>
<feature type="compositionally biased region" description="Polar residues" evidence="6">
    <location>
        <begin position="1862"/>
        <end position="1872"/>
    </location>
</feature>
<feature type="region of interest" description="Disordered" evidence="6">
    <location>
        <begin position="300"/>
        <end position="326"/>
    </location>
</feature>
<feature type="compositionally biased region" description="Basic and acidic residues" evidence="6">
    <location>
        <begin position="1897"/>
        <end position="1908"/>
    </location>
</feature>
<dbReference type="RefSeq" id="XP_034119464.1">
    <property type="nucleotide sequence ID" value="XM_034263573.2"/>
</dbReference>
<feature type="compositionally biased region" description="Low complexity" evidence="6">
    <location>
        <begin position="108"/>
        <end position="120"/>
    </location>
</feature>
<dbReference type="OrthoDB" id="4737882at2759"/>
<feature type="region of interest" description="Disordered" evidence="6">
    <location>
        <begin position="1659"/>
        <end position="1721"/>
    </location>
</feature>
<dbReference type="Gene3D" id="3.30.160.60">
    <property type="entry name" value="Classic Zinc Finger"/>
    <property type="match status" value="1"/>
</dbReference>
<gene>
    <name evidence="9 10 11" type="primary">LOC117578211</name>
</gene>
<feature type="compositionally biased region" description="Low complexity" evidence="6">
    <location>
        <begin position="594"/>
        <end position="611"/>
    </location>
</feature>
<evidence type="ECO:0000313" key="8">
    <source>
        <dbReference type="Proteomes" id="UP000515160"/>
    </source>
</evidence>
<dbReference type="RefSeq" id="XP_034119466.1">
    <property type="nucleotide sequence ID" value="XM_034263575.2"/>
</dbReference>
<feature type="domain" description="C2H2-type" evidence="7">
    <location>
        <begin position="2856"/>
        <end position="2884"/>
    </location>
</feature>
<keyword evidence="4" id="KW-0862">Zinc</keyword>
<dbReference type="PROSITE" id="PS00028">
    <property type="entry name" value="ZINC_FINGER_C2H2_1"/>
    <property type="match status" value="4"/>
</dbReference>
<dbReference type="PROSITE" id="PS50157">
    <property type="entry name" value="ZINC_FINGER_C2H2_2"/>
    <property type="match status" value="2"/>
</dbReference>
<keyword evidence="1" id="KW-0479">Metal-binding</keyword>
<feature type="compositionally biased region" description="Low complexity" evidence="6">
    <location>
        <begin position="868"/>
        <end position="883"/>
    </location>
</feature>
<feature type="region of interest" description="Disordered" evidence="6">
    <location>
        <begin position="1257"/>
        <end position="1332"/>
    </location>
</feature>
<dbReference type="RefSeq" id="XP_034119465.1">
    <property type="nucleotide sequence ID" value="XM_034263574.2"/>
</dbReference>
<dbReference type="InterPro" id="IPR013087">
    <property type="entry name" value="Znf_C2H2_type"/>
</dbReference>
<feature type="compositionally biased region" description="Acidic residues" evidence="6">
    <location>
        <begin position="1067"/>
        <end position="1077"/>
    </location>
</feature>
<feature type="compositionally biased region" description="Basic residues" evidence="6">
    <location>
        <begin position="1041"/>
        <end position="1054"/>
    </location>
</feature>
<evidence type="ECO:0000256" key="4">
    <source>
        <dbReference type="ARBA" id="ARBA00022833"/>
    </source>
</evidence>
<feature type="region of interest" description="Disordered" evidence="6">
    <location>
        <begin position="387"/>
        <end position="406"/>
    </location>
</feature>
<feature type="region of interest" description="Disordered" evidence="6">
    <location>
        <begin position="1741"/>
        <end position="1775"/>
    </location>
</feature>
<feature type="compositionally biased region" description="Basic and acidic residues" evidence="6">
    <location>
        <begin position="895"/>
        <end position="944"/>
    </location>
</feature>
<feature type="compositionally biased region" description="Gly residues" evidence="6">
    <location>
        <begin position="612"/>
        <end position="622"/>
    </location>
</feature>
<feature type="compositionally biased region" description="Polar residues" evidence="6">
    <location>
        <begin position="671"/>
        <end position="683"/>
    </location>
</feature>
<name>A0A6P8Y128_DROAB</name>
<evidence type="ECO:0000259" key="7">
    <source>
        <dbReference type="PROSITE" id="PS50157"/>
    </source>
</evidence>
<evidence type="ECO:0000256" key="1">
    <source>
        <dbReference type="ARBA" id="ARBA00022723"/>
    </source>
</evidence>
<evidence type="ECO:0000313" key="9">
    <source>
        <dbReference type="RefSeq" id="XP_034119464.1"/>
    </source>
</evidence>
<feature type="compositionally biased region" description="Basic residues" evidence="6">
    <location>
        <begin position="884"/>
        <end position="893"/>
    </location>
</feature>
<keyword evidence="2" id="KW-0677">Repeat</keyword>
<feature type="compositionally biased region" description="Low complexity" evidence="6">
    <location>
        <begin position="693"/>
        <end position="708"/>
    </location>
</feature>
<evidence type="ECO:0000256" key="6">
    <source>
        <dbReference type="SAM" id="MobiDB-lite"/>
    </source>
</evidence>
<dbReference type="PANTHER" id="PTHR24403:SF67">
    <property type="entry name" value="FI01116P-RELATED"/>
    <property type="match status" value="1"/>
</dbReference>
<feature type="region of interest" description="Disordered" evidence="6">
    <location>
        <begin position="1944"/>
        <end position="1982"/>
    </location>
</feature>
<protein>
    <submittedName>
        <fullName evidence="9 10">Uncharacterized protein LOC117578211</fullName>
    </submittedName>
</protein>
<feature type="compositionally biased region" description="Polar residues" evidence="6">
    <location>
        <begin position="556"/>
        <end position="568"/>
    </location>
</feature>
<dbReference type="PANTHER" id="PTHR24403">
    <property type="entry name" value="ZINC FINGER PROTEIN"/>
    <property type="match status" value="1"/>
</dbReference>
<feature type="compositionally biased region" description="Low complexity" evidence="6">
    <location>
        <begin position="1948"/>
        <end position="1966"/>
    </location>
</feature>
<feature type="region of interest" description="Disordered" evidence="6">
    <location>
        <begin position="731"/>
        <end position="811"/>
    </location>
</feature>
<feature type="compositionally biased region" description="Low complexity" evidence="6">
    <location>
        <begin position="416"/>
        <end position="428"/>
    </location>
</feature>
<feature type="compositionally biased region" description="Low complexity" evidence="6">
    <location>
        <begin position="627"/>
        <end position="670"/>
    </location>
</feature>
<dbReference type="GeneID" id="117578211"/>
<feature type="compositionally biased region" description="Basic and acidic residues" evidence="6">
    <location>
        <begin position="828"/>
        <end position="848"/>
    </location>
</feature>
<feature type="compositionally biased region" description="Low complexity" evidence="6">
    <location>
        <begin position="1873"/>
        <end position="1885"/>
    </location>
</feature>
<feature type="compositionally biased region" description="Basic and acidic residues" evidence="6">
    <location>
        <begin position="731"/>
        <end position="774"/>
    </location>
</feature>
<evidence type="ECO:0000256" key="3">
    <source>
        <dbReference type="ARBA" id="ARBA00022771"/>
    </source>
</evidence>
<feature type="compositionally biased region" description="Basic and acidic residues" evidence="6">
    <location>
        <begin position="953"/>
        <end position="988"/>
    </location>
</feature>
<evidence type="ECO:0000256" key="5">
    <source>
        <dbReference type="PROSITE-ProRule" id="PRU00042"/>
    </source>
</evidence>
<feature type="region of interest" description="Disordered" evidence="6">
    <location>
        <begin position="556"/>
        <end position="711"/>
    </location>
</feature>
<proteinExistence type="predicted"/>
<feature type="compositionally biased region" description="Low complexity" evidence="6">
    <location>
        <begin position="484"/>
        <end position="506"/>
    </location>
</feature>
<feature type="region of interest" description="Disordered" evidence="6">
    <location>
        <begin position="824"/>
        <end position="1081"/>
    </location>
</feature>
<dbReference type="InterPro" id="IPR050688">
    <property type="entry name" value="Zinc_finger/UBP_domain"/>
</dbReference>
<reference evidence="9 10" key="1">
    <citation type="submission" date="2025-04" db="UniProtKB">
        <authorList>
            <consortium name="RefSeq"/>
        </authorList>
    </citation>
    <scope>IDENTIFICATION</scope>
    <source>
        <strain evidence="9 10">15112-1751.03</strain>
        <tissue evidence="9 10">Whole Adult</tissue>
    </source>
</reference>
<feature type="region of interest" description="Disordered" evidence="6">
    <location>
        <begin position="105"/>
        <end position="138"/>
    </location>
</feature>
<dbReference type="Proteomes" id="UP000515160">
    <property type="component" value="Chromosome X"/>
</dbReference>
<keyword evidence="3 5" id="KW-0863">Zinc-finger</keyword>
<evidence type="ECO:0000313" key="11">
    <source>
        <dbReference type="RefSeq" id="XP_034119466.1"/>
    </source>
</evidence>
<organism evidence="8 9">
    <name type="scientific">Drosophila albomicans</name>
    <name type="common">Fruit fly</name>
    <dbReference type="NCBI Taxonomy" id="7291"/>
    <lineage>
        <taxon>Eukaryota</taxon>
        <taxon>Metazoa</taxon>
        <taxon>Ecdysozoa</taxon>
        <taxon>Arthropoda</taxon>
        <taxon>Hexapoda</taxon>
        <taxon>Insecta</taxon>
        <taxon>Pterygota</taxon>
        <taxon>Neoptera</taxon>
        <taxon>Endopterygota</taxon>
        <taxon>Diptera</taxon>
        <taxon>Brachycera</taxon>
        <taxon>Muscomorpha</taxon>
        <taxon>Ephydroidea</taxon>
        <taxon>Drosophilidae</taxon>
        <taxon>Drosophila</taxon>
    </lineage>
</organism>
<evidence type="ECO:0000256" key="2">
    <source>
        <dbReference type="ARBA" id="ARBA00022737"/>
    </source>
</evidence>
<feature type="compositionally biased region" description="Polar residues" evidence="6">
    <location>
        <begin position="1695"/>
        <end position="1710"/>
    </location>
</feature>
<accession>A0A6P8Y128</accession>
<evidence type="ECO:0000313" key="10">
    <source>
        <dbReference type="RefSeq" id="XP_034119465.1"/>
    </source>
</evidence>
<keyword evidence="8" id="KW-1185">Reference proteome</keyword>
<sequence>MSDTGDDVIEVNGDSPYSRAKLQQLRACAPFVRTLVTTFKHKMAEEQWTKLNMLMELLESENMSSAMFARCTESKLTNIETMINKVKSKYEPLLHPTEVIVIDGDQPSTSTAARRNASRASKGKSQEASTSGTATSTAAAKTNAVNGIAKKAPAVAPRKPVFDIKSTATLRRAKTVAPAAKAPETKNKPFVPAAKLPTPKAANPTNLESERCANLPAPTASNPKTITAKNAAEKTQLKEMSTAVKETIPLNFGSIASQKRRANPPAPSPELTIVQDDLLERRSTAATIVDREPERLVAAEISAPKPDFERRSNPPKPTKPTSGVNLGLEPSLAARLSDIDSSIGSRRVDYVRRSPRNTQTPMHSTSLTDATLAKSSVFVRRSAVVPVPTADAETQRRSNPPAPAALEEARKKLAALAATPETTPASPSDCTDPRGRSGSYVSQIPPKASVSPIQSSAKGPTSWPRKENIPVKKFPLPQSIPVIGSSSGSSAKPTTHTSPPTTKSIPVIGSPANINNNSKHNANLNMPNALHGSINLNRAPSLNNLSPGNVDGFANGFNNGQEASSTRRYGNLGAINGAGSRDPRRAKWGQSNGPQQQQQPQQHPTGSQYSPQGGGQRRGGPSGWQTSNNPGNYNSYNPGSNPNGGNTNNNNPGWNNNNNNNSHFINGSPNFNYNNRPMFNRATSLGGGVSNAPQGPGNNNINGPPYSGAPRTYREHLAAKAKQQEMQRQLEANEKQRQLEAAEKQRQLEAAEKQRQLEAAEKQRQLEAAEKQRQLDAAAAAEKKRKLQEAEKQLDDGQAVAAPSRMESDNVQLDTSYRNVVLTGTTNKKLDFKIPKKASLEKLSRTNEVRGQNNDKTNKCEESIGVDNNNSEEQSSSKSNKTNKSSKSHKVAKTVHVDKEKSDSAEKVSKSDKTVDKEKADKSKKVVKVDKADSDKTDNSDAKHSSCSAAKKNKSENKKDEDVDETSNKPETPEKEKTKHSSKDKSPAEKSNSNENKEKKKPTADNTDNVENEPPSVVETNEKQSANKQSEVESADSHQMSPKRNRSQSKHLKGSKSTASPTRKDDELQETAVEDDPVPTVVQPNVEQNTEHHAIECKQEKVVSEGLPKLPKLKVVLGPNAHAMVVIPSDAINTTKSPLKEMPELKRILKRRKSMMPTASKPIVDKLELFGGVSLNYEDLVDHQREQQQLSNTANDEVTAEKVEVAQSSQQRVNRNLAIMFEKTSDNCSVSTQNILAGKRRSRLNELTLNETQLSRNVFNPRTIRPKRDSSKAGANADSPKRKRGRPRKDPGESPDKPVNQPAAKTAVPPAPASDAENLLPPPPKKKSKRSELEQLNDDIAQMYYANDVIHATGRRACSAQRRGSSTSSSISNSTSAEFAPYIRNVARRGRHYEAGRGFNRAAFKAQQVLRRQTTKKLRVRVARCVQLEQMLKESKNEKTSARSKNATCLVKNVNPEWHSQSSAVTSCVICAQNVRFAVSHYVQHHGEFYGARLPPNKLENLRAGKLSRPIYRTSGSVTKYNHVCVFCQKQLEIKNTSWVEHYARHTGEFNFQCSSCKSPRYRQHEGDQHVLRCKPGARLLAISSYRRTAPVVIYVCRLCNFCQLSQHNLKKHLQVHHEISEPTQMDLNQQLTIYTTENVPAASTKAAAKRLIARHKSEMAKLNKKKQSPTSKTNPKVRKKPISNKAKTEPPEQAISQPVNEQQAESMGSASDILGMPPTRPDEEQLLVINECKLEQNEYLQSSSQTERVKDATMPPAEAEPNSDVEVELDVDDTSSPKLEVSIAISATPIPGEFLANETVAEEDPLSTAEELIRNVEQEEVPEVAQQPEPEKEVEQPQQVEQQVEQQAQVAIEQADEEMSESQPDANQDLDQQQTSEQNIEQQQVLDVDVDMGAEQEPHVEEQKENELEPDVEGELTSEQRRKGSSSNKSLFRNFNKFCNKLKSRGSRSSTSSSTNSIGSASGSNVKGKPSNSPDHSSLECEVPELNSQPEVIVDLPSAPTVSPSETEIIPIQYMICVQNVAFRLRGSPTLKPAYYCRVPDCLFLFSNEIEGLENHFTRSHPSLRWNGSCTECSLPVKEVPDNLTIREELRHMVQVHVDEIGAHKPPEPAVEDAPPEPVLPKLRVRRFTGDRLVPEADQAIESEAVPRELVDENTTLRSLLLAQSRPPSHQQQQLNAAGVGEFLCAKTPSTTVDVADVINRDSELGLQINHVYSLADTSIPLITGETVPLPVATNDDYVITQSLTQNYEGPIPTEINISIEPRLTSSPPRNDRTQIAGNRFRCMAPNCNYCSHTVMCIREHMKFHSFSFGPKDYLQCSYCSHVGKDVDEYVQHGVLQHGLASREELQEPNLSTSVALSQRIRDVLKERRAPLALSTSAATASDTNQTSNLTTLEEATANAAEANNNTSICAIFDELLKDTGFTDDRLYACPFKGCNVNLTEEAFVNHVRYHKSSNPNAGPLICKFCSQMFEKPIALRSHLQHMHHRHEYFCSICLETTVDQRLMLHHVRAMHNSEFQKLNCQQIFLDLTAAFDAVAMPKCWLSAMEQPFLQKQMENFLGRLIEELRLRRTRNKLIYKPSEMHLIAKTHLISKTHGGGQGQLQCGECQHLTYSKDLYNHLQQHRELAVRLAYPPEEAIPDVRQPNQQELITTVEASTSSQSVAQPNADEVELAIAPAKLPVAGRQTVVTPRFHFVPKEVRYKCGVPDCGQHFDTELGLSQHLSTQHSYGDCFKCPHCRYEDHLLILEKVLEHLKYHKRYVYQCGACSSFAPKRSIVDRHIHNKHPSKFGADVDVIIHKRDDLTMHTKLAAVRWFKSLNLPHTSSDEWFCNLCHAVLATEQQMIRHTAVAHQRMYQYCCPYCEYGYKDLTRIILHIRRSHASKRIQPLQCYLRIKCKNRQTLGFICNTCHEPTNSLHKMGNHCLQAHLNRFQYKCRHCDFGHSQIRPVAVHMTQEHPGLPGLPIQQFDRLSNDMPDDDFWNMAQIFASKGHVEPSEAISSNNHAQAVQIFEPIELSSDEEDDQTNNAASAQKQYEFACSHCTETRHNIDELRSQHWAIKHPEHPFYFCVQPQLCCPVCYGFKGSAKALLEEHLPNVHHRRTLVACDVRQMRECGYCNKTYKEWPELVQHMTIEAHLANDLKNLTDGELNELIEMGSTENEYYQCNLCRVLMPSNVAIALHGTVEHSDVEDTFSFRLVKNAIIYHCSFCMYASVDELETLRHMLDHCKRFGTCHLCAEHLNSGFDEYIQHCYSSHRDQVDNFDVIHPYDEMKKFLMQVLYQFQNGLIISKSSLRDTRFSHERAIHQLYNELRSKAAKPPIPRMLFSQLQSRHVTATLQLNTTTTTTPTAMPRIQQRRKTLNPNDMQQLFTQQQQQQLAARHVNKPNVIWHTSFTGKSATPSQQQQQQIQILPTSSTAVAPPKPLPILQRIAKRRNTYVDPGMFLAKRPCLQ</sequence>
<feature type="compositionally biased region" description="Low complexity" evidence="6">
    <location>
        <begin position="128"/>
        <end position="138"/>
    </location>
</feature>
<feature type="region of interest" description="Disordered" evidence="6">
    <location>
        <begin position="1798"/>
        <end position="1930"/>
    </location>
</feature>
<feature type="compositionally biased region" description="Acidic residues" evidence="6">
    <location>
        <begin position="1762"/>
        <end position="1774"/>
    </location>
</feature>
<feature type="compositionally biased region" description="Low complexity" evidence="6">
    <location>
        <begin position="1837"/>
        <end position="1854"/>
    </location>
</feature>
<dbReference type="GO" id="GO:0008270">
    <property type="term" value="F:zinc ion binding"/>
    <property type="evidence" value="ECO:0007669"/>
    <property type="project" value="UniProtKB-KW"/>
</dbReference>
<dbReference type="GO" id="GO:0005634">
    <property type="term" value="C:nucleus"/>
    <property type="evidence" value="ECO:0007669"/>
    <property type="project" value="TreeGrafter"/>
</dbReference>
<feature type="domain" description="C2H2-type" evidence="7">
    <location>
        <begin position="2701"/>
        <end position="2727"/>
    </location>
</feature>